<dbReference type="EMBL" id="FMSV02000556">
    <property type="protein sequence ID" value="SEH08735.1"/>
    <property type="molecule type" value="Genomic_DNA"/>
</dbReference>
<keyword evidence="4" id="KW-1185">Reference proteome</keyword>
<dbReference type="Proteomes" id="UP000236724">
    <property type="component" value="Unassembled WGS sequence"/>
</dbReference>
<proteinExistence type="predicted"/>
<dbReference type="PANTHER" id="PTHR33371">
    <property type="entry name" value="INTERMEMBRANE PHOSPHOLIPID TRANSPORT SYSTEM BINDING PROTEIN MLAD-RELATED"/>
    <property type="match status" value="1"/>
</dbReference>
<feature type="transmembrane region" description="Helical" evidence="1">
    <location>
        <begin position="24"/>
        <end position="42"/>
    </location>
</feature>
<dbReference type="InterPro" id="IPR052336">
    <property type="entry name" value="MlaD_Phospholipid_Transporter"/>
</dbReference>
<keyword evidence="1" id="KW-0472">Membrane</keyword>
<reference evidence="3 4" key="1">
    <citation type="submission" date="2016-10" db="EMBL/GenBank/DDBJ databases">
        <authorList>
            <person name="de Groot N.N."/>
        </authorList>
    </citation>
    <scope>NUCLEOTIDE SEQUENCE [LARGE SCALE GENOMIC DNA]</scope>
    <source>
        <strain evidence="3">MBHS1</strain>
    </source>
</reference>
<accession>A0A1H6FI58</accession>
<protein>
    <submittedName>
        <fullName evidence="3">Mce related protein</fullName>
    </submittedName>
</protein>
<name>A0A1H6FI58_9GAMM</name>
<feature type="domain" description="Mce/MlaD" evidence="2">
    <location>
        <begin position="55"/>
        <end position="131"/>
    </location>
</feature>
<dbReference type="PANTHER" id="PTHR33371:SF4">
    <property type="entry name" value="INTERMEMBRANE PHOSPHOLIPID TRANSPORT SYSTEM BINDING PROTEIN MLAD"/>
    <property type="match status" value="1"/>
</dbReference>
<dbReference type="Pfam" id="PF02470">
    <property type="entry name" value="MlaD"/>
    <property type="match status" value="1"/>
</dbReference>
<evidence type="ECO:0000259" key="2">
    <source>
        <dbReference type="Pfam" id="PF02470"/>
    </source>
</evidence>
<dbReference type="InterPro" id="IPR003399">
    <property type="entry name" value="Mce/MlaD"/>
</dbReference>
<gene>
    <name evidence="3" type="ORF">MBHS_04627</name>
</gene>
<evidence type="ECO:0000313" key="4">
    <source>
        <dbReference type="Proteomes" id="UP000236724"/>
    </source>
</evidence>
<sequence>METKTSLGEQHYIHHVRYSFQERIVGVFVFFAPLVLIFLFVVNSETQYLFEEHIDLYILLQNAGGVSTETPVRISGIEVGRVTVIELSDDNRIRLTLSVRKRFLELLRTDSKAALGTLSLLGKAVIEISPGDKNLALLKQGAYLQAKEQKTLEDIINETQPIVETIRTTIVDVAQLIRAIDPQQVTGITEDISVTAKNLRLISQHLLQVELIKLEAMLDTSGKDLVAIIHRISAGKGSLGKLLFDEALANNLEAAIIQVNRVVETVNQMLQALQPLLRDSSAITRDVRKASATLPITANEVHKLVVQLNTLLASLSGELQQFPQLMTQLKLLIEDTDRLLMGIQRIWPVSSTLEVPKRDLLTIPLPINE</sequence>
<keyword evidence="1" id="KW-1133">Transmembrane helix</keyword>
<dbReference type="AlphaFoldDB" id="A0A1H6FI58"/>
<evidence type="ECO:0000256" key="1">
    <source>
        <dbReference type="SAM" id="Phobius"/>
    </source>
</evidence>
<dbReference type="OrthoDB" id="9788420at2"/>
<dbReference type="RefSeq" id="WP_103922252.1">
    <property type="nucleotide sequence ID" value="NZ_FMSV02000556.1"/>
</dbReference>
<organism evidence="3 4">
    <name type="scientific">Candidatus Venteria ishoeyi</name>
    <dbReference type="NCBI Taxonomy" id="1899563"/>
    <lineage>
        <taxon>Bacteria</taxon>
        <taxon>Pseudomonadati</taxon>
        <taxon>Pseudomonadota</taxon>
        <taxon>Gammaproteobacteria</taxon>
        <taxon>Thiotrichales</taxon>
        <taxon>Thiotrichaceae</taxon>
        <taxon>Venteria</taxon>
    </lineage>
</organism>
<evidence type="ECO:0000313" key="3">
    <source>
        <dbReference type="EMBL" id="SEH08735.1"/>
    </source>
</evidence>
<keyword evidence="1" id="KW-0812">Transmembrane</keyword>